<comment type="caution">
    <text evidence="1">The sequence shown here is derived from an EMBL/GenBank/DDBJ whole genome shotgun (WGS) entry which is preliminary data.</text>
</comment>
<dbReference type="Proteomes" id="UP000035425">
    <property type="component" value="Unassembled WGS sequence"/>
</dbReference>
<sequence length="62" mass="7024">MERVGGRRFEPEMQVELPSLVVQCVYEQARTPTISAAAVVRVIALRNRWALQVERKSLTAGR</sequence>
<accession>A0ABR5F657</accession>
<evidence type="ECO:0000313" key="2">
    <source>
        <dbReference type="Proteomes" id="UP000035425"/>
    </source>
</evidence>
<proteinExistence type="predicted"/>
<name>A0ABR5F657_9ACTN</name>
<keyword evidence="2" id="KW-1185">Reference proteome</keyword>
<reference evidence="1 2" key="1">
    <citation type="submission" date="2014-12" db="EMBL/GenBank/DDBJ databases">
        <title>Frankia sp. BMG5.1 draft genome.</title>
        <authorList>
            <person name="Gtari M."/>
            <person name="Ghodhbane-Gtari F."/>
            <person name="Nouioui I."/>
            <person name="Ktari A."/>
            <person name="Hezbri K."/>
            <person name="Mimouni W."/>
            <person name="Sbissi I."/>
            <person name="Ayari A."/>
            <person name="Yamanaka T."/>
            <person name="Normand P."/>
            <person name="Tisa L.S."/>
            <person name="Boudabous A."/>
        </authorList>
    </citation>
    <scope>NUCLEOTIDE SEQUENCE [LARGE SCALE GENOMIC DNA]</scope>
    <source>
        <strain evidence="1 2">BMG5.1</strain>
    </source>
</reference>
<protein>
    <recommendedName>
        <fullName evidence="3">Transposase</fullName>
    </recommendedName>
</protein>
<organism evidence="1 2">
    <name type="scientific">Protofrankia coriariae</name>
    <dbReference type="NCBI Taxonomy" id="1562887"/>
    <lineage>
        <taxon>Bacteria</taxon>
        <taxon>Bacillati</taxon>
        <taxon>Actinomycetota</taxon>
        <taxon>Actinomycetes</taxon>
        <taxon>Frankiales</taxon>
        <taxon>Frankiaceae</taxon>
        <taxon>Protofrankia</taxon>
    </lineage>
</organism>
<gene>
    <name evidence="1" type="ORF">FrCorBMG51_06750</name>
</gene>
<evidence type="ECO:0000313" key="1">
    <source>
        <dbReference type="EMBL" id="KLL12142.1"/>
    </source>
</evidence>
<dbReference type="EMBL" id="JWIO01000007">
    <property type="protein sequence ID" value="KLL12142.1"/>
    <property type="molecule type" value="Genomic_DNA"/>
</dbReference>
<evidence type="ECO:0008006" key="3">
    <source>
        <dbReference type="Google" id="ProtNLM"/>
    </source>
</evidence>